<accession>A0A7D4CQH2</accession>
<keyword evidence="1" id="KW-1133">Transmembrane helix</keyword>
<organism evidence="2 3">
    <name type="scientific">Tenuifilum thalassicum</name>
    <dbReference type="NCBI Taxonomy" id="2590900"/>
    <lineage>
        <taxon>Bacteria</taxon>
        <taxon>Pseudomonadati</taxon>
        <taxon>Bacteroidota</taxon>
        <taxon>Bacteroidia</taxon>
        <taxon>Bacteroidales</taxon>
        <taxon>Tenuifilaceae</taxon>
        <taxon>Tenuifilum</taxon>
    </lineage>
</organism>
<feature type="transmembrane region" description="Helical" evidence="1">
    <location>
        <begin position="47"/>
        <end position="68"/>
    </location>
</feature>
<dbReference type="AlphaFoldDB" id="A0A7D4CQH2"/>
<dbReference type="KEGG" id="ttz:FHG85_03705"/>
<gene>
    <name evidence="2" type="ORF">FHG85_03705</name>
</gene>
<reference evidence="2 3" key="1">
    <citation type="submission" date="2019-07" db="EMBL/GenBank/DDBJ databases">
        <title>Thalassofilum flectens gen. nov., sp. nov., a novel moderate thermophilic anaerobe from a shallow sea hot spring in Kunashir Island (Russia), representing a new family in the order Bacteroidales, and proposal of Thalassofilacea fam. nov.</title>
        <authorList>
            <person name="Kochetkova T.V."/>
            <person name="Podosokorskaya O.A."/>
            <person name="Novikov A."/>
            <person name="Elcheninov A.G."/>
            <person name="Toshchakov S.V."/>
            <person name="Kublanov I.V."/>
        </authorList>
    </citation>
    <scope>NUCLEOTIDE SEQUENCE [LARGE SCALE GENOMIC DNA]</scope>
    <source>
        <strain evidence="2 3">38-H</strain>
    </source>
</reference>
<keyword evidence="3" id="KW-1185">Reference proteome</keyword>
<protein>
    <submittedName>
        <fullName evidence="2">Uncharacterized protein</fullName>
    </submittedName>
</protein>
<keyword evidence="1" id="KW-0472">Membrane</keyword>
<feature type="transmembrane region" description="Helical" evidence="1">
    <location>
        <begin position="21"/>
        <end position="41"/>
    </location>
</feature>
<dbReference type="EMBL" id="CP041345">
    <property type="protein sequence ID" value="QKG79405.1"/>
    <property type="molecule type" value="Genomic_DNA"/>
</dbReference>
<evidence type="ECO:0000313" key="3">
    <source>
        <dbReference type="Proteomes" id="UP000500961"/>
    </source>
</evidence>
<evidence type="ECO:0000313" key="2">
    <source>
        <dbReference type="EMBL" id="QKG79405.1"/>
    </source>
</evidence>
<sequence>METFSIELNEISHKRSKLIRLWIVGAVILIASIFLSFLLIGDDFKKLAVVLPLLIQVSIYIYFAYVTYNARIFIQSDSYALEYKFGLVSKMPKSIIWETVKKIKFGPTYISFNKKSGKKVTISLGWLPYAKLKEIKEKVYQVAQSKSIPCEWAEFKKYS</sequence>
<keyword evidence="1" id="KW-0812">Transmembrane</keyword>
<evidence type="ECO:0000256" key="1">
    <source>
        <dbReference type="SAM" id="Phobius"/>
    </source>
</evidence>
<dbReference type="RefSeq" id="WP_173073103.1">
    <property type="nucleotide sequence ID" value="NZ_CP041345.1"/>
</dbReference>
<dbReference type="Proteomes" id="UP000500961">
    <property type="component" value="Chromosome"/>
</dbReference>
<name>A0A7D4CQH2_9BACT</name>
<proteinExistence type="predicted"/>